<comment type="caution">
    <text evidence="7">The sequence shown here is derived from an EMBL/GenBank/DDBJ whole genome shotgun (WGS) entry which is preliminary data.</text>
</comment>
<feature type="domain" description="CobW C-terminal" evidence="6">
    <location>
        <begin position="265"/>
        <end position="383"/>
    </location>
</feature>
<evidence type="ECO:0000256" key="3">
    <source>
        <dbReference type="ARBA" id="ARBA00023186"/>
    </source>
</evidence>
<dbReference type="Gene3D" id="3.40.50.300">
    <property type="entry name" value="P-loop containing nucleotide triphosphate hydrolases"/>
    <property type="match status" value="1"/>
</dbReference>
<evidence type="ECO:0000259" key="6">
    <source>
        <dbReference type="SMART" id="SM00833"/>
    </source>
</evidence>
<proteinExistence type="inferred from homology"/>
<gene>
    <name evidence="7" type="ORF">O4J56_23680</name>
</gene>
<protein>
    <submittedName>
        <fullName evidence="7">GTP-binding protein</fullName>
    </submittedName>
</protein>
<dbReference type="Pfam" id="PF07683">
    <property type="entry name" value="CobW_C"/>
    <property type="match status" value="1"/>
</dbReference>
<evidence type="ECO:0000313" key="8">
    <source>
        <dbReference type="Proteomes" id="UP001527866"/>
    </source>
</evidence>
<accession>A0ABT4UBB1</accession>
<evidence type="ECO:0000256" key="2">
    <source>
        <dbReference type="ARBA" id="ARBA00022801"/>
    </source>
</evidence>
<sequence length="426" mass="45150">MDTPSNPPPARAPLPVTVLSGFLGAGKTTLLNHVLANRSGMRVAVIVNDMSEIAIDGALVREGGALSRTEERLVEMSNGCICCTLRDDLLVEVARLAREGRFDYLLIESSGISEPMPVAATFAFPAEDGSVLQDIARLDTMVSLVDAAAFLRELQGGDDLAERGLDAYEGDERTVSDLLVDQVEFADVLVLNKLDLVTAEQAEGVEAAVRRLNPLARLVRAERGRVDPAQVLGTGLFDLERASQAPGWVAELNGDHVPETEEYGISSIVFRADRPFHPGRLWALAAERLDAGEFGTVLRSKGFFTLASRPGVGGLWSQAGPVLHTEPLGADPATADGHGGGVGVGVGWEGGREGASPGSAQELVFIGQALKGDALQAALEECLLTSEESALSVGGFEDPFPEWDMHVHGDHTDHAHVHAQAHAPAR</sequence>
<comment type="catalytic activity">
    <reaction evidence="5">
        <text>GTP + H2O = GDP + phosphate + H(+)</text>
        <dbReference type="Rhea" id="RHEA:19669"/>
        <dbReference type="ChEBI" id="CHEBI:15377"/>
        <dbReference type="ChEBI" id="CHEBI:15378"/>
        <dbReference type="ChEBI" id="CHEBI:37565"/>
        <dbReference type="ChEBI" id="CHEBI:43474"/>
        <dbReference type="ChEBI" id="CHEBI:58189"/>
    </reaction>
    <physiologicalReaction direction="left-to-right" evidence="5">
        <dbReference type="Rhea" id="RHEA:19670"/>
    </physiologicalReaction>
</comment>
<reference evidence="7 8" key="1">
    <citation type="submission" date="2023-01" db="EMBL/GenBank/DDBJ databases">
        <title>Draft genome sequence of Nocardiopsis sp. RSe5-2 isolated from halophytes.</title>
        <authorList>
            <person name="Duangmal K."/>
            <person name="Chantavorakit T."/>
        </authorList>
    </citation>
    <scope>NUCLEOTIDE SEQUENCE [LARGE SCALE GENOMIC DNA]</scope>
    <source>
        <strain evidence="7 8">RSe5-2</strain>
    </source>
</reference>
<dbReference type="EMBL" id="JAQFWQ010000086">
    <property type="protein sequence ID" value="MDA2813665.1"/>
    <property type="molecule type" value="Genomic_DNA"/>
</dbReference>
<dbReference type="Proteomes" id="UP001527866">
    <property type="component" value="Unassembled WGS sequence"/>
</dbReference>
<dbReference type="InterPro" id="IPR051927">
    <property type="entry name" value="Zn_Chap_cDPG_Synth"/>
</dbReference>
<dbReference type="Gene3D" id="3.30.1220.10">
    <property type="entry name" value="CobW-like, C-terminal domain"/>
    <property type="match status" value="1"/>
</dbReference>
<keyword evidence="8" id="KW-1185">Reference proteome</keyword>
<organism evidence="7 8">
    <name type="scientific">Nocardiopsis endophytica</name>
    <dbReference type="NCBI Taxonomy" id="3018445"/>
    <lineage>
        <taxon>Bacteria</taxon>
        <taxon>Bacillati</taxon>
        <taxon>Actinomycetota</taxon>
        <taxon>Actinomycetes</taxon>
        <taxon>Streptosporangiales</taxon>
        <taxon>Nocardiopsidaceae</taxon>
        <taxon>Nocardiopsis</taxon>
    </lineage>
</organism>
<dbReference type="CDD" id="cd03112">
    <property type="entry name" value="CobW-like"/>
    <property type="match status" value="1"/>
</dbReference>
<dbReference type="PANTHER" id="PTHR43603:SF1">
    <property type="entry name" value="ZINC-REGULATED GTPASE METALLOPROTEIN ACTIVATOR 1"/>
    <property type="match status" value="1"/>
</dbReference>
<evidence type="ECO:0000256" key="5">
    <source>
        <dbReference type="ARBA" id="ARBA00049117"/>
    </source>
</evidence>
<dbReference type="SMART" id="SM00833">
    <property type="entry name" value="CobW_C"/>
    <property type="match status" value="1"/>
</dbReference>
<evidence type="ECO:0000313" key="7">
    <source>
        <dbReference type="EMBL" id="MDA2813665.1"/>
    </source>
</evidence>
<dbReference type="SUPFAM" id="SSF52540">
    <property type="entry name" value="P-loop containing nucleoside triphosphate hydrolases"/>
    <property type="match status" value="1"/>
</dbReference>
<evidence type="ECO:0000256" key="1">
    <source>
        <dbReference type="ARBA" id="ARBA00022741"/>
    </source>
</evidence>
<dbReference type="InterPro" id="IPR011629">
    <property type="entry name" value="CobW-like_C"/>
</dbReference>
<dbReference type="InterPro" id="IPR003495">
    <property type="entry name" value="CobW/HypB/UreG_nucleotide-bd"/>
</dbReference>
<comment type="similarity">
    <text evidence="4">Belongs to the SIMIBI class G3E GTPase family. ZNG1 subfamily.</text>
</comment>
<dbReference type="Pfam" id="PF02492">
    <property type="entry name" value="cobW"/>
    <property type="match status" value="1"/>
</dbReference>
<evidence type="ECO:0000256" key="4">
    <source>
        <dbReference type="ARBA" id="ARBA00034320"/>
    </source>
</evidence>
<name>A0ABT4UBB1_9ACTN</name>
<keyword evidence="1" id="KW-0547">Nucleotide-binding</keyword>
<dbReference type="InterPro" id="IPR036627">
    <property type="entry name" value="CobW-likC_sf"/>
</dbReference>
<keyword evidence="3" id="KW-0143">Chaperone</keyword>
<dbReference type="RefSeq" id="WP_270688755.1">
    <property type="nucleotide sequence ID" value="NZ_JAQFWQ010000086.1"/>
</dbReference>
<keyword evidence="2" id="KW-0378">Hydrolase</keyword>
<dbReference type="PANTHER" id="PTHR43603">
    <property type="entry name" value="COBW DOMAIN-CONTAINING PROTEIN DDB_G0274527"/>
    <property type="match status" value="1"/>
</dbReference>
<dbReference type="InterPro" id="IPR027417">
    <property type="entry name" value="P-loop_NTPase"/>
</dbReference>